<reference evidence="3" key="2">
    <citation type="journal article" date="2017" name="Nat. Plants">
        <title>The Aegilops tauschii genome reveals multiple impacts of transposons.</title>
        <authorList>
            <person name="Zhao G."/>
            <person name="Zou C."/>
            <person name="Li K."/>
            <person name="Wang K."/>
            <person name="Li T."/>
            <person name="Gao L."/>
            <person name="Zhang X."/>
            <person name="Wang H."/>
            <person name="Yang Z."/>
            <person name="Liu X."/>
            <person name="Jiang W."/>
            <person name="Mao L."/>
            <person name="Kong X."/>
            <person name="Jiao Y."/>
            <person name="Jia J."/>
        </authorList>
    </citation>
    <scope>NUCLEOTIDE SEQUENCE [LARGE SCALE GENOMIC DNA]</scope>
    <source>
        <strain evidence="3">cv. AL8/78</strain>
    </source>
</reference>
<evidence type="ECO:0000313" key="2">
    <source>
        <dbReference type="EnsemblPlants" id="AET5Gv20381700.2"/>
    </source>
</evidence>
<organism evidence="2 3">
    <name type="scientific">Aegilops tauschii subsp. strangulata</name>
    <name type="common">Goatgrass</name>
    <dbReference type="NCBI Taxonomy" id="200361"/>
    <lineage>
        <taxon>Eukaryota</taxon>
        <taxon>Viridiplantae</taxon>
        <taxon>Streptophyta</taxon>
        <taxon>Embryophyta</taxon>
        <taxon>Tracheophyta</taxon>
        <taxon>Spermatophyta</taxon>
        <taxon>Magnoliopsida</taxon>
        <taxon>Liliopsida</taxon>
        <taxon>Poales</taxon>
        <taxon>Poaceae</taxon>
        <taxon>BOP clade</taxon>
        <taxon>Pooideae</taxon>
        <taxon>Triticodae</taxon>
        <taxon>Triticeae</taxon>
        <taxon>Triticinae</taxon>
        <taxon>Aegilops</taxon>
    </lineage>
</organism>
<sequence length="196" mass="21809">PTHWEPDSAPQAPRKGENQNPAWRSGASLSAPVSSSPRRRRKVRRLALFPVASASFTFARLHWVSPSVRDRPWRGLFSIAVVRCDVMAMDLLESQENLWRAGGCRGTLIGEGGKPGAFCSALARPDFDFWSSTLSGFLSVQPGGSTIFQSSAPHAVRFRNSTKFIWKTPARCRIIRCTKVAQFFSVAFVWDPNLIM</sequence>
<dbReference type="Proteomes" id="UP000015105">
    <property type="component" value="Chromosome 5D"/>
</dbReference>
<reference evidence="2" key="3">
    <citation type="journal article" date="2017" name="Nature">
        <title>Genome sequence of the progenitor of the wheat D genome Aegilops tauschii.</title>
        <authorList>
            <person name="Luo M.C."/>
            <person name="Gu Y.Q."/>
            <person name="Puiu D."/>
            <person name="Wang H."/>
            <person name="Twardziok S.O."/>
            <person name="Deal K.R."/>
            <person name="Huo N."/>
            <person name="Zhu T."/>
            <person name="Wang L."/>
            <person name="Wang Y."/>
            <person name="McGuire P.E."/>
            <person name="Liu S."/>
            <person name="Long H."/>
            <person name="Ramasamy R.K."/>
            <person name="Rodriguez J.C."/>
            <person name="Van S.L."/>
            <person name="Yuan L."/>
            <person name="Wang Z."/>
            <person name="Xia Z."/>
            <person name="Xiao L."/>
            <person name="Anderson O.D."/>
            <person name="Ouyang S."/>
            <person name="Liang Y."/>
            <person name="Zimin A.V."/>
            <person name="Pertea G."/>
            <person name="Qi P."/>
            <person name="Bennetzen J.L."/>
            <person name="Dai X."/>
            <person name="Dawson M.W."/>
            <person name="Muller H.G."/>
            <person name="Kugler K."/>
            <person name="Rivarola-Duarte L."/>
            <person name="Spannagl M."/>
            <person name="Mayer K.F.X."/>
            <person name="Lu F.H."/>
            <person name="Bevan M.W."/>
            <person name="Leroy P."/>
            <person name="Li P."/>
            <person name="You F.M."/>
            <person name="Sun Q."/>
            <person name="Liu Z."/>
            <person name="Lyons E."/>
            <person name="Wicker T."/>
            <person name="Salzberg S.L."/>
            <person name="Devos K.M."/>
            <person name="Dvorak J."/>
        </authorList>
    </citation>
    <scope>NUCLEOTIDE SEQUENCE [LARGE SCALE GENOMIC DNA]</scope>
    <source>
        <strain evidence="2">cv. AL8/78</strain>
    </source>
</reference>
<reference evidence="2" key="4">
    <citation type="submission" date="2019-03" db="UniProtKB">
        <authorList>
            <consortium name="EnsemblPlants"/>
        </authorList>
    </citation>
    <scope>IDENTIFICATION</scope>
</reference>
<dbReference type="AlphaFoldDB" id="A0A453KDE2"/>
<reference evidence="2" key="5">
    <citation type="journal article" date="2021" name="G3 (Bethesda)">
        <title>Aegilops tauschii genome assembly Aet v5.0 features greater sequence contiguity and improved annotation.</title>
        <authorList>
            <person name="Wang L."/>
            <person name="Zhu T."/>
            <person name="Rodriguez J.C."/>
            <person name="Deal K.R."/>
            <person name="Dubcovsky J."/>
            <person name="McGuire P.E."/>
            <person name="Lux T."/>
            <person name="Spannagl M."/>
            <person name="Mayer K.F.X."/>
            <person name="Baldrich P."/>
            <person name="Meyers B.C."/>
            <person name="Huo N."/>
            <person name="Gu Y.Q."/>
            <person name="Zhou H."/>
            <person name="Devos K.M."/>
            <person name="Bennetzen J.L."/>
            <person name="Unver T."/>
            <person name="Budak H."/>
            <person name="Gulick P.J."/>
            <person name="Galiba G."/>
            <person name="Kalapos B."/>
            <person name="Nelson D.R."/>
            <person name="Li P."/>
            <person name="You F.M."/>
            <person name="Luo M.C."/>
            <person name="Dvorak J."/>
        </authorList>
    </citation>
    <scope>NUCLEOTIDE SEQUENCE [LARGE SCALE GENOMIC DNA]</scope>
    <source>
        <strain evidence="2">cv. AL8/78</strain>
    </source>
</reference>
<feature type="compositionally biased region" description="Low complexity" evidence="1">
    <location>
        <begin position="24"/>
        <end position="36"/>
    </location>
</feature>
<evidence type="ECO:0000313" key="3">
    <source>
        <dbReference type="Proteomes" id="UP000015105"/>
    </source>
</evidence>
<protein>
    <submittedName>
        <fullName evidence="2">Uncharacterized protein</fullName>
    </submittedName>
</protein>
<keyword evidence="3" id="KW-1185">Reference proteome</keyword>
<reference evidence="3" key="1">
    <citation type="journal article" date="2014" name="Science">
        <title>Ancient hybridizations among the ancestral genomes of bread wheat.</title>
        <authorList>
            <consortium name="International Wheat Genome Sequencing Consortium,"/>
            <person name="Marcussen T."/>
            <person name="Sandve S.R."/>
            <person name="Heier L."/>
            <person name="Spannagl M."/>
            <person name="Pfeifer M."/>
            <person name="Jakobsen K.S."/>
            <person name="Wulff B.B."/>
            <person name="Steuernagel B."/>
            <person name="Mayer K.F."/>
            <person name="Olsen O.A."/>
        </authorList>
    </citation>
    <scope>NUCLEOTIDE SEQUENCE [LARGE SCALE GENOMIC DNA]</scope>
    <source>
        <strain evidence="3">cv. AL8/78</strain>
    </source>
</reference>
<name>A0A453KDE2_AEGTS</name>
<dbReference type="EnsemblPlants" id="AET5Gv20381700.2">
    <property type="protein sequence ID" value="AET5Gv20381700.2"/>
    <property type="gene ID" value="AET5Gv20381700"/>
</dbReference>
<evidence type="ECO:0000256" key="1">
    <source>
        <dbReference type="SAM" id="MobiDB-lite"/>
    </source>
</evidence>
<proteinExistence type="predicted"/>
<feature type="region of interest" description="Disordered" evidence="1">
    <location>
        <begin position="1"/>
        <end position="36"/>
    </location>
</feature>
<accession>A0A453KDE2</accession>
<dbReference type="Gramene" id="AET5Gv20381700.2">
    <property type="protein sequence ID" value="AET5Gv20381700.2"/>
    <property type="gene ID" value="AET5Gv20381700"/>
</dbReference>